<keyword evidence="13" id="KW-0689">Ribosomal protein</keyword>
<feature type="region of interest" description="Disordered" evidence="20">
    <location>
        <begin position="1607"/>
        <end position="1627"/>
    </location>
</feature>
<dbReference type="GO" id="GO:0005852">
    <property type="term" value="C:eukaryotic translation initiation factor 3 complex"/>
    <property type="evidence" value="ECO:0007669"/>
    <property type="project" value="UniProtKB-UniRule"/>
</dbReference>
<dbReference type="HAMAP" id="MF_00036_B">
    <property type="entry name" value="Ala_tRNA_synth_B"/>
    <property type="match status" value="1"/>
</dbReference>
<proteinExistence type="inferred from homology"/>
<feature type="compositionally biased region" description="Polar residues" evidence="20">
    <location>
        <begin position="2246"/>
        <end position="2277"/>
    </location>
</feature>
<evidence type="ECO:0000256" key="21">
    <source>
        <dbReference type="SAM" id="Phobius"/>
    </source>
</evidence>
<dbReference type="Gene3D" id="1.10.8.50">
    <property type="match status" value="1"/>
</dbReference>
<feature type="compositionally biased region" description="Low complexity" evidence="20">
    <location>
        <begin position="1449"/>
        <end position="1466"/>
    </location>
</feature>
<comment type="similarity">
    <text evidence="17">Belongs to the eIF-3 subunit C family.</text>
</comment>
<comment type="function">
    <text evidence="18">Catalyzes the attachment of alanine to tRNA(Ala) in a two-step reaction: alanine is first activated by ATP to form Ala-AMP and then transferred to the acceptor end of tRNA(Ala). Also edits incorrectly charged tRNA(Ala) via its editing domain.</text>
</comment>
<dbReference type="EC" id="6.1.1.7" evidence="18"/>
<dbReference type="FunFam" id="3.30.930.10:FF:000011">
    <property type="entry name" value="Alanine--tRNA ligase, cytoplasmic"/>
    <property type="match status" value="1"/>
</dbReference>
<feature type="coiled-coil region" evidence="19">
    <location>
        <begin position="1877"/>
        <end position="1954"/>
    </location>
</feature>
<evidence type="ECO:0000256" key="18">
    <source>
        <dbReference type="HAMAP-Rule" id="MF_03133"/>
    </source>
</evidence>
<keyword evidence="8 18" id="KW-0547">Nucleotide-binding</keyword>
<feature type="domain" description="CAP-Gly" evidence="22">
    <location>
        <begin position="1282"/>
        <end position="1327"/>
    </location>
</feature>
<dbReference type="HAMAP" id="MF_03002">
    <property type="entry name" value="eIF3c"/>
    <property type="match status" value="1"/>
</dbReference>
<dbReference type="PROSITE" id="PS50245">
    <property type="entry name" value="CAP_GLY_2"/>
    <property type="match status" value="1"/>
</dbReference>
<dbReference type="PRINTS" id="PR00980">
    <property type="entry name" value="TRNASYNTHALA"/>
</dbReference>
<comment type="subunit">
    <text evidence="17">Component of the eukaryotic translation initiation factor 3 (eIF-3) complex.</text>
</comment>
<evidence type="ECO:0000256" key="19">
    <source>
        <dbReference type="SAM" id="Coils"/>
    </source>
</evidence>
<dbReference type="NCBIfam" id="NF003140">
    <property type="entry name" value="PRK04053.1"/>
    <property type="match status" value="1"/>
</dbReference>
<evidence type="ECO:0000256" key="12">
    <source>
        <dbReference type="ARBA" id="ARBA00022917"/>
    </source>
</evidence>
<dbReference type="InterPro" id="IPR012947">
    <property type="entry name" value="tRNA_SAD"/>
</dbReference>
<evidence type="ECO:0000256" key="8">
    <source>
        <dbReference type="ARBA" id="ARBA00022741"/>
    </source>
</evidence>
<feature type="compositionally biased region" description="Low complexity" evidence="20">
    <location>
        <begin position="1202"/>
        <end position="1218"/>
    </location>
</feature>
<dbReference type="PANTHER" id="PTHR11777:SF9">
    <property type="entry name" value="ALANINE--TRNA LIGASE, CYTOPLASMIC"/>
    <property type="match status" value="1"/>
</dbReference>
<feature type="compositionally biased region" description="Gly residues" evidence="20">
    <location>
        <begin position="3274"/>
        <end position="3284"/>
    </location>
</feature>
<dbReference type="InterPro" id="IPR036390">
    <property type="entry name" value="WH_DNA-bd_sf"/>
</dbReference>
<comment type="caution">
    <text evidence="25">The sequence shown here is derived from an EMBL/GenBank/DDBJ whole genome shotgun (WGS) entry which is preliminary data.</text>
</comment>
<feature type="region of interest" description="Disordered" evidence="20">
    <location>
        <begin position="3264"/>
        <end position="3304"/>
    </location>
</feature>
<gene>
    <name evidence="17" type="primary">NIP1</name>
    <name evidence="18" type="synonym">ALA1</name>
    <name evidence="25" type="ORF">NP233_g9354</name>
</gene>
<feature type="compositionally biased region" description="Polar residues" evidence="20">
    <location>
        <begin position="1135"/>
        <end position="1145"/>
    </location>
</feature>
<feature type="compositionally biased region" description="Polar residues" evidence="20">
    <location>
        <begin position="2136"/>
        <end position="2161"/>
    </location>
</feature>
<feature type="compositionally biased region" description="Low complexity" evidence="20">
    <location>
        <begin position="1346"/>
        <end position="1377"/>
    </location>
</feature>
<evidence type="ECO:0000256" key="9">
    <source>
        <dbReference type="ARBA" id="ARBA00022833"/>
    </source>
</evidence>
<feature type="compositionally biased region" description="Polar residues" evidence="20">
    <location>
        <begin position="1492"/>
        <end position="1504"/>
    </location>
</feature>
<dbReference type="FunFam" id="4.10.910.10:FF:000002">
    <property type="entry name" value="40S ribosomal protein S18"/>
    <property type="match status" value="1"/>
</dbReference>
<keyword evidence="18" id="KW-0496">Mitochondrion</keyword>
<dbReference type="SUPFAM" id="SSF74924">
    <property type="entry name" value="Cap-Gly domain"/>
    <property type="match status" value="1"/>
</dbReference>
<feature type="compositionally biased region" description="Polar residues" evidence="20">
    <location>
        <begin position="2211"/>
        <end position="2220"/>
    </location>
</feature>
<protein>
    <recommendedName>
        <fullName evidence="17 18">Multifunctional fusion protein</fullName>
    </recommendedName>
    <domain>
        <recommendedName>
            <fullName evidence="17">Eukaryotic translation initiation factor 3 subunit C</fullName>
            <shortName evidence="17">eIF3c</shortName>
        </recommendedName>
        <alternativeName>
            <fullName evidence="17">Eukaryotic translation initiation factor 3 93 kDa subunit homolog</fullName>
        </alternativeName>
        <alternativeName>
            <fullName evidence="17">Translation initiation factor eIF3, p93 subunit homolog</fullName>
            <shortName evidence="17">eIF3 p93</shortName>
        </alternativeName>
    </domain>
    <domain>
        <recommendedName>
            <fullName evidence="18">Alanine--tRNA ligase</fullName>
            <ecNumber evidence="18">6.1.1.7</ecNumber>
        </recommendedName>
        <alternativeName>
            <fullName evidence="18">Alanyl-tRNA synthetase</fullName>
            <shortName evidence="18">AlaRS</shortName>
        </alternativeName>
    </domain>
</protein>
<dbReference type="GO" id="GO:0001732">
    <property type="term" value="P:formation of cytoplasmic translation initiation complex"/>
    <property type="evidence" value="ECO:0007669"/>
    <property type="project" value="UniProtKB-UniRule"/>
</dbReference>
<comment type="function">
    <text evidence="17">Component of the eukaryotic translation initiation factor 3 (eIF-3) complex, which is involved in protein synthesis of a specialized repertoire of mRNAs and, together with other initiation factors, stimulates binding of mRNA and methionyl-tRNAi to the 40S ribosome. The eIF-3 complex specifically targets and initiates translation of a subset of mRNAs involved in cell proliferation.</text>
</comment>
<dbReference type="SUPFAM" id="SSF50447">
    <property type="entry name" value="Translation proteins"/>
    <property type="match status" value="1"/>
</dbReference>
<evidence type="ECO:0000256" key="13">
    <source>
        <dbReference type="ARBA" id="ARBA00022980"/>
    </source>
</evidence>
<feature type="binding site" evidence="18">
    <location>
        <position position="553"/>
    </location>
    <ligand>
        <name>Zn(2+)</name>
        <dbReference type="ChEBI" id="CHEBI:29105"/>
    </ligand>
</feature>
<feature type="region of interest" description="Disordered" evidence="20">
    <location>
        <begin position="1194"/>
        <end position="1251"/>
    </location>
</feature>
<dbReference type="SUPFAM" id="SSF46946">
    <property type="entry name" value="S13-like H2TH domain"/>
    <property type="match status" value="1"/>
</dbReference>
<dbReference type="Pfam" id="PF07973">
    <property type="entry name" value="tRNA_SAD"/>
    <property type="match status" value="1"/>
</dbReference>
<dbReference type="SMART" id="SM00863">
    <property type="entry name" value="tRNA_SAD"/>
    <property type="match status" value="1"/>
</dbReference>
<feature type="region of interest" description="Disordered" evidence="20">
    <location>
        <begin position="1109"/>
        <end position="1179"/>
    </location>
</feature>
<dbReference type="InterPro" id="IPR018164">
    <property type="entry name" value="Ala-tRNA-synth_IIc_N"/>
</dbReference>
<evidence type="ECO:0000256" key="20">
    <source>
        <dbReference type="SAM" id="MobiDB-lite"/>
    </source>
</evidence>
<evidence type="ECO:0000256" key="6">
    <source>
        <dbReference type="ARBA" id="ARBA00022598"/>
    </source>
</evidence>
<sequence length="3304" mass="367615">MSHQPYSGPWTSPNVREAFFDYFRNKQHSFVPSSSTIPYEDPTLLFANAGMNQYKSIFLGTVDPHSEYAKLRRAFNSQNCSPDLDDVGKDSYHHTFFEMLGNWSFGDYFKKEAIGYSWELLTQVYQLPKDRLYVTYFEGDLKNNLEPDLEAKEYWLAVGVAEDHILPGNAKDNFWEMGATGPCGPCSEIHYDRIGGRNASHLVNQDDPDVLEIWNNVFIQFNREDDGSLKPLPSKHVDTGMGFERLVSVIQEKRSNYDTDVFHPIFEKIQELTGVRPYEGKFGAEDKDGIDTAYRVIADHVRTLTFALSDGGGSVFPEITKKIPEVKEILDEEEESFSRTLDRGEKLFEQYASRAKDQGLSELNGKDVWRLYDTYGFPVDLTLLMAEELGLGINQKQFEEAQAWSKEASKGAGKKGTDNIVKLDVHDIAALEKNPDVPKTDDSAKFNTGNITATIKAIFYNKNFVPTTIGVPEDATLGILLDKTSFYAEAGGQEYDTGNIVIDGIADFEVTNVQVYNGYVLHTGQLKYGTLEVGNEVISSYDELRRWPLRNNHTATHILNFGLREVLGDHIDQKGSLVAPTKLRFDFSHKSQIGLPDLAKIENMSIDWIRRNVKVYSKEVDLQTAHKFPGVRAVFGESYPDPVRVVTLEHDVEEIVQDLENPKWRQTSIEFCGGTHVVKTGDIKDFVITEESGIAKGIRRIVVVTGQEAQDVKRLADSFRDRLDNLERLDGKEKDAGLKTFGVELGQSDMSVLRKAELTERLGTIRKAFDKQRKEKEAAANKEAIDRVVKYFEEEPKAESFVGPLDVNGNAKALQSVIMQARKLGKAVYLFSVDSEGGKVAHVNFVSAPLKAKGADARKWASKVTDILGGKAGGKEESAQDLEYVDCAREYGDRPGHWPDHLTQTNNPGKDRAIHSWPFHIPSRPLLTTTQARPTPGECPNLMFVALLEVMLVYDGIMLGYAISDGVDCTGRLWIPLVGNPELTLHILRLLNTNVDGKRKVMYALTEIKGVGRRYSNIVCKKADVDLNKRAGELNSDELERLVTIIQNPTQFKIPTWFLNRQKDIVDGKNSQILSNGVDSKLRDDLERLKKIRAHRGLRHFWGLRVRGQHTKTTGRRGKTVGVSKKRVVPHHPISISSMATTGKPRQSGIPAPGKTGIPTPGRSRSVSSVLQSVQPNDADSMSRALVDAIKANDPAQHRVPQTDSQSSSPRSIQSGRRSVAERHNAIRPPERAKTPAALKPTSRPLSRQSDVHIRSLNRDFEVGDSVRIDSHSLEGILRYMGEIEGKNGVWAGVELSGQFAGKGKNNGSVNGIRYFSCSENCGVFVATSKLSPGRFYQSNAPRPPSAASSKSGRASFSGRITPSVSTSRMPSLSLSSGRVTPSMSNGRVTPAVTPSNKKLSFGQKGDAKKLPDKITPGSRAAKYANMTAKQLSSRKETTASPIRQLEQSSIFPSSPSPISRTLSSPSRPPGSPFSTPKPSLNGRISAIGASVPSSRGKSVQNTPRGRVPSAVAMPPPASPARSISRSTSLSQSGLEDLTLSNLESQDKALQNRISLLMGGDAGESTSHRPDSASSLQLVNNSEDRILELQARLDALQAENERLLTDKEKAVAEKQTSHSRELEEERRKAAEERVSLVKDKEELLKAHQSSLADLEKLQNNHETSVRRLEELENRLAEQLEESKRAAETLNEELAGVVRQRQQLELENQALEAAKADLKVQVDELAVQVDELRLAGQVRSPSNSGAISNYPQETIALYEERLSVADSQRYELESRVARLEHIPTNDDLEPSPEENHKPAAEIDNEALRDQVVYLQKKITTMEDLLEDSRINSEREEAALRDRMMRLKEKEDSMKLELTEGRREVERMAKAEESARGRVDEIEEALRESQVALENARAEIETLRAELANIDALQQQSSRSEQSVSEGQYSELQSENLRLLNQNNELLTRIAELENLRGPEKERLNGDHSKVSLGSPSKSEISTSREEITGLKHIVQELQKEHSAATQKIKLLESENDILKSETKLLQSEAEHLRQEVQILESNLDVGAINEMGQEASPLSDGDMTQRSLKDQKAPYEAETDNLRKRLTETETKHARIVHDLNKEISELEALVESKIYREDELEQEVERLRSKVKKSNKVNGETGSLRHQPSSTSMKSTTIEDIPSTNESVCEICERPGHDIFTCDLLKEDAPTSLINSQTHRTIMSYASVTASNISPHSPQPQADPALLNTDPPEASGVADDAAKVNVVSQSFRENPRTYTSEANQYSNGSDDSSNSTPGRRGRDKRLREVKAEGAYLWATLKRYLLRPETAGGFIGLVNLGLLGGLGRTLYIKPAFRRDTSFIFSAVAATLGLLAVEGYAAERYRQTPRGREEERRAKAEGSYLYAKAREIVFRPGVLGGLVGIINTAVLGGVGYAAYTNWNRPQWDRRVVSGVTAGLFTLFSGEGWLAGQQAGDSDSDTEESDEEVMSSGDEAPPKPTTTTQKSAMDRFLRTAGSSSSSDSSDEDESDSDDSDVHSDEEDEEDEDKPSAPILSAQEKRLAEMEATGKVIENGMRIEDWVAISNEFDKLARMVQRQQNVSEPIAPFYIRTLLSLDSSIKDALADKDAKKKLNAIKAKALTAMKQKTKKALKDFEAEVAKYQEDPEAFEREYRASITVSAPTQTAVSTPARPTGRQDDDDDFATVGRGGRVMQFSAEGVLKNLQAVQEARGKKNTDRAEQIRILEKLLEVSANTYQRIRVLLALISSRFDFTSSASSHMPTELWLSAQREVDQLVSIVAADTSYSVQEIVDDYDELVERTPETEGGVVRIRGSIISFIDRLDDEFTRSLQHIDPHGTEYVERLKDEKVLYCTICRAQSFYEKTKQEEPLARVIMRRLEHIYSKPTAVVQALESAAEASEIKPNNVLSEPGESSPLVHALCVYLYKSGNSLLRTRAMLSHIYHHALRNDFYTARDMLLMSHLQESIHSADVATQILYNRTIVQLGLCAFRSGLIKEAQATLQEIFTTQRVKELLAQGVHQQRFQVLSPEQEKAEKQRMLPFHMHINTELLEAAFLVSSMLVEIPLLASIDSEEQKRKAISKPFRRLLDFADRQVFTGPPESTRDHIMQASKALQDGDWEKCRDLIQSIKIWSLMPEAAAVKEMLAKRIQEQGLRTYMFTYAPHYSTLSLSLLSRTFSLSLRTVTSIVSKMIWNEELAASLDQSSGVIVFHRIELSRPQQLAQVIAEKLGSMVEQNEKALDSKFGSSGGWSDARMVPRVRSVEINRKKDAAAANGTRGTRGGARGGRGARFSQGLGNQMPGQISQRSG</sequence>
<keyword evidence="26" id="KW-1185">Reference proteome</keyword>
<evidence type="ECO:0000256" key="1">
    <source>
        <dbReference type="ARBA" id="ARBA00008080"/>
    </source>
</evidence>
<feature type="compositionally biased region" description="Acidic residues" evidence="20">
    <location>
        <begin position="2455"/>
        <end position="2466"/>
    </location>
</feature>
<accession>A0AAD5VKI9</accession>
<evidence type="ECO:0000256" key="5">
    <source>
        <dbReference type="ARBA" id="ARBA00022555"/>
    </source>
</evidence>
<evidence type="ECO:0000256" key="7">
    <source>
        <dbReference type="ARBA" id="ARBA00022723"/>
    </source>
</evidence>
<dbReference type="FunFam" id="2.40.30.130:FF:000004">
    <property type="entry name" value="Alanine--tRNA ligase"/>
    <property type="match status" value="1"/>
</dbReference>
<feature type="compositionally biased region" description="Low complexity" evidence="20">
    <location>
        <begin position="1163"/>
        <end position="1175"/>
    </location>
</feature>
<feature type="domain" description="PCI" evidence="23">
    <location>
        <begin position="3038"/>
        <end position="3211"/>
    </location>
</feature>
<dbReference type="FunFam" id="1.10.10.10:FF:000300">
    <property type="entry name" value="Eukaryotic translation initiation factor 3 subunit C"/>
    <property type="match status" value="1"/>
</dbReference>
<dbReference type="InterPro" id="IPR000717">
    <property type="entry name" value="PCI_dom"/>
</dbReference>
<dbReference type="PROSITE" id="PS50250">
    <property type="entry name" value="PCI"/>
    <property type="match status" value="1"/>
</dbReference>
<dbReference type="GO" id="GO:0004813">
    <property type="term" value="F:alanine-tRNA ligase activity"/>
    <property type="evidence" value="ECO:0007669"/>
    <property type="project" value="UniProtKB-UniRule"/>
</dbReference>
<feature type="compositionally biased region" description="Basic residues" evidence="20">
    <location>
        <begin position="1109"/>
        <end position="1130"/>
    </location>
</feature>
<feature type="binding site" evidence="18">
    <location>
        <position position="557"/>
    </location>
    <ligand>
        <name>Zn(2+)</name>
        <dbReference type="ChEBI" id="CHEBI:29105"/>
    </ligand>
</feature>
<keyword evidence="10 18" id="KW-0067">ATP-binding</keyword>
<dbReference type="Pfam" id="PF26569">
    <property type="entry name" value="EIF3CL_C"/>
    <property type="match status" value="1"/>
</dbReference>
<dbReference type="GO" id="GO:0005840">
    <property type="term" value="C:ribosome"/>
    <property type="evidence" value="ECO:0007669"/>
    <property type="project" value="UniProtKB-KW"/>
</dbReference>
<dbReference type="FunFam" id="1.10.8.50:FF:000002">
    <property type="entry name" value="40S ribosomal protein S18"/>
    <property type="match status" value="1"/>
</dbReference>
<dbReference type="InterPro" id="IPR001892">
    <property type="entry name" value="Ribosomal_uS13"/>
</dbReference>
<evidence type="ECO:0000256" key="4">
    <source>
        <dbReference type="ARBA" id="ARBA00022540"/>
    </source>
</evidence>
<keyword evidence="4 17" id="KW-0396">Initiation factor</keyword>
<name>A0AAD5VKI9_9AGAR</name>
<dbReference type="PROSITE" id="PS00646">
    <property type="entry name" value="RIBOSOMAL_S13_1"/>
    <property type="match status" value="1"/>
</dbReference>
<feature type="binding site" evidence="18">
    <location>
        <position position="676"/>
    </location>
    <ligand>
        <name>Zn(2+)</name>
        <dbReference type="ChEBI" id="CHEBI:29105"/>
    </ligand>
</feature>
<comment type="subunit">
    <text evidence="18">Monomer.</text>
</comment>
<keyword evidence="6 18" id="KW-0436">Ligase</keyword>
<keyword evidence="11 18" id="KW-0694">RNA-binding</keyword>
<dbReference type="SUPFAM" id="SSF46785">
    <property type="entry name" value="Winged helix' DNA-binding domain"/>
    <property type="match status" value="1"/>
</dbReference>
<evidence type="ECO:0000256" key="11">
    <source>
        <dbReference type="ARBA" id="ARBA00022884"/>
    </source>
</evidence>
<dbReference type="InterPro" id="IPR045864">
    <property type="entry name" value="aa-tRNA-synth_II/BPL/LPL"/>
</dbReference>
<keyword evidence="9 18" id="KW-0862">Zinc</keyword>
<evidence type="ECO:0000313" key="26">
    <source>
        <dbReference type="Proteomes" id="UP001213000"/>
    </source>
</evidence>
<feature type="region of interest" description="Disordered" evidence="20">
    <location>
        <begin position="2211"/>
        <end position="2285"/>
    </location>
</feature>
<dbReference type="Gene3D" id="2.30.30.190">
    <property type="entry name" value="CAP Gly-rich-like domain"/>
    <property type="match status" value="1"/>
</dbReference>
<dbReference type="GO" id="GO:0003743">
    <property type="term" value="F:translation initiation factor activity"/>
    <property type="evidence" value="ECO:0007669"/>
    <property type="project" value="UniProtKB-UniRule"/>
</dbReference>
<dbReference type="GO" id="GO:0070143">
    <property type="term" value="P:mitochondrial alanyl-tRNA aminoacylation"/>
    <property type="evidence" value="ECO:0007669"/>
    <property type="project" value="UniProtKB-UniRule"/>
</dbReference>
<evidence type="ECO:0000256" key="2">
    <source>
        <dbReference type="ARBA" id="ARBA00008429"/>
    </source>
</evidence>
<dbReference type="Proteomes" id="UP001213000">
    <property type="component" value="Unassembled WGS sequence"/>
</dbReference>
<dbReference type="FunFam" id="3.30.980.10:FF:000004">
    <property type="entry name" value="Alanine--tRNA ligase, cytoplasmic"/>
    <property type="match status" value="1"/>
</dbReference>
<evidence type="ECO:0000313" key="25">
    <source>
        <dbReference type="EMBL" id="KAJ3562795.1"/>
    </source>
</evidence>
<feature type="domain" description="Alanyl-transfer RNA synthetases family profile" evidence="24">
    <location>
        <begin position="10"/>
        <end position="715"/>
    </location>
</feature>
<dbReference type="EMBL" id="JANIEX010000830">
    <property type="protein sequence ID" value="KAJ3562795.1"/>
    <property type="molecule type" value="Genomic_DNA"/>
</dbReference>
<dbReference type="GO" id="GO:0033290">
    <property type="term" value="C:eukaryotic 48S preinitiation complex"/>
    <property type="evidence" value="ECO:0007669"/>
    <property type="project" value="UniProtKB-UniRule"/>
</dbReference>
<keyword evidence="12 17" id="KW-0648">Protein biosynthesis</keyword>
<feature type="region of interest" description="Disordered" evidence="20">
    <location>
        <begin position="2659"/>
        <end position="2678"/>
    </location>
</feature>
<evidence type="ECO:0000256" key="16">
    <source>
        <dbReference type="ARBA" id="ARBA00048300"/>
    </source>
</evidence>
<feature type="binding site" evidence="18">
    <location>
        <position position="672"/>
    </location>
    <ligand>
        <name>Zn(2+)</name>
        <dbReference type="ChEBI" id="CHEBI:29105"/>
    </ligand>
</feature>
<dbReference type="SUPFAM" id="SSF55681">
    <property type="entry name" value="Class II aaRS and biotin synthetases"/>
    <property type="match status" value="1"/>
</dbReference>
<dbReference type="Pfam" id="PF01411">
    <property type="entry name" value="tRNA-synt_2c"/>
    <property type="match status" value="2"/>
</dbReference>
<dbReference type="Pfam" id="PF01302">
    <property type="entry name" value="CAP_GLY"/>
    <property type="match status" value="1"/>
</dbReference>
<keyword evidence="15" id="KW-0687">Ribonucleoprotein</keyword>
<evidence type="ECO:0000259" key="22">
    <source>
        <dbReference type="PROSITE" id="PS50245"/>
    </source>
</evidence>
<feature type="region of interest" description="Disordered" evidence="20">
    <location>
        <begin position="2052"/>
        <end position="2076"/>
    </location>
</feature>
<dbReference type="CDD" id="cd00673">
    <property type="entry name" value="AlaRS_core"/>
    <property type="match status" value="1"/>
</dbReference>
<dbReference type="InterPro" id="IPR000938">
    <property type="entry name" value="CAP-Gly_domain"/>
</dbReference>
<dbReference type="GO" id="GO:0005524">
    <property type="term" value="F:ATP binding"/>
    <property type="evidence" value="ECO:0007669"/>
    <property type="project" value="UniProtKB-UniRule"/>
</dbReference>
<dbReference type="GO" id="GO:0031369">
    <property type="term" value="F:translation initiation factor binding"/>
    <property type="evidence" value="ECO:0007669"/>
    <property type="project" value="InterPro"/>
</dbReference>
<dbReference type="InterPro" id="IPR010979">
    <property type="entry name" value="Ribosomal_uS13-like_H2TH"/>
</dbReference>
<dbReference type="Gene3D" id="3.30.980.10">
    <property type="entry name" value="Threonyl-trna Synthetase, Chain A, domain 2"/>
    <property type="match status" value="1"/>
</dbReference>
<keyword evidence="21" id="KW-0812">Transmembrane</keyword>
<dbReference type="InterPro" id="IPR009000">
    <property type="entry name" value="Transl_B-barrel_sf"/>
</dbReference>
<dbReference type="Pfam" id="PF01399">
    <property type="entry name" value="PCI"/>
    <property type="match status" value="1"/>
</dbReference>
<dbReference type="PANTHER" id="PTHR11777">
    <property type="entry name" value="ALANYL-TRNA SYNTHETASE"/>
    <property type="match status" value="1"/>
</dbReference>
<feature type="compositionally biased region" description="Basic and acidic residues" evidence="20">
    <location>
        <begin position="1219"/>
        <end position="1234"/>
    </location>
</feature>
<dbReference type="InterPro" id="IPR018162">
    <property type="entry name" value="Ala-tRNA-ligase_IIc_anticod-bd"/>
</dbReference>
<keyword evidence="14 18" id="KW-0030">Aminoacyl-tRNA synthetase</keyword>
<evidence type="ECO:0000256" key="15">
    <source>
        <dbReference type="ARBA" id="ARBA00023274"/>
    </source>
</evidence>
<dbReference type="InterPro" id="IPR050058">
    <property type="entry name" value="Ala-tRNA_ligase"/>
</dbReference>
<evidence type="ECO:0000256" key="10">
    <source>
        <dbReference type="ARBA" id="ARBA00022840"/>
    </source>
</evidence>
<dbReference type="InterPro" id="IPR008905">
    <property type="entry name" value="EIF3C_N_dom"/>
</dbReference>
<dbReference type="GO" id="GO:0016282">
    <property type="term" value="C:eukaryotic 43S preinitiation complex"/>
    <property type="evidence" value="ECO:0007669"/>
    <property type="project" value="UniProtKB-UniRule"/>
</dbReference>
<dbReference type="PROSITE" id="PS00845">
    <property type="entry name" value="CAP_GLY_1"/>
    <property type="match status" value="1"/>
</dbReference>
<comment type="domain">
    <text evidence="18">Consists of three domains; the N-terminal catalytic domain, the editing domain and the C-terminal C-Ala domain. The editing domain removes incorrectly charged amino acids, while the C-Ala domain, along with tRNA(Ala), serves as a bridge to cooperatively bring together the editing and aminoacylation centers thus stimulating deacylation of misacylated tRNAs.</text>
</comment>
<dbReference type="HAMAP" id="MF_01315">
    <property type="entry name" value="Ribosomal_uS13"/>
    <property type="match status" value="1"/>
</dbReference>
<dbReference type="SMART" id="SM01052">
    <property type="entry name" value="CAP_GLY"/>
    <property type="match status" value="1"/>
</dbReference>
<feature type="compositionally biased region" description="Polar residues" evidence="20">
    <location>
        <begin position="1970"/>
        <end position="1980"/>
    </location>
</feature>
<dbReference type="InterPro" id="IPR018165">
    <property type="entry name" value="Ala-tRNA-synth_IIc_core"/>
</dbReference>
<dbReference type="InterPro" id="IPR023033">
    <property type="entry name" value="Ala_tRNA_ligase_euk/bac"/>
</dbReference>
<comment type="subcellular location">
    <subcellularLocation>
        <location evidence="18">Mitochondrion</location>
    </subcellularLocation>
    <subcellularLocation>
        <location evidence="18">Cytoplasm</location>
    </subcellularLocation>
</comment>
<comment type="catalytic activity">
    <reaction evidence="16 18">
        <text>tRNA(Ala) + L-alanine + ATP = L-alanyl-tRNA(Ala) + AMP + diphosphate</text>
        <dbReference type="Rhea" id="RHEA:12540"/>
        <dbReference type="Rhea" id="RHEA-COMP:9657"/>
        <dbReference type="Rhea" id="RHEA-COMP:9923"/>
        <dbReference type="ChEBI" id="CHEBI:30616"/>
        <dbReference type="ChEBI" id="CHEBI:33019"/>
        <dbReference type="ChEBI" id="CHEBI:57972"/>
        <dbReference type="ChEBI" id="CHEBI:78442"/>
        <dbReference type="ChEBI" id="CHEBI:78497"/>
        <dbReference type="ChEBI" id="CHEBI:456215"/>
        <dbReference type="EC" id="6.1.1.7"/>
    </reaction>
</comment>
<reference evidence="25" key="1">
    <citation type="submission" date="2022-07" db="EMBL/GenBank/DDBJ databases">
        <title>Genome Sequence of Leucocoprinus birnbaumii.</title>
        <authorList>
            <person name="Buettner E."/>
        </authorList>
    </citation>
    <scope>NUCLEOTIDE SEQUENCE</scope>
    <source>
        <strain evidence="25">VT141</strain>
    </source>
</reference>
<dbReference type="PROSITE" id="PS50159">
    <property type="entry name" value="RIBOSOMAL_S13_2"/>
    <property type="match status" value="1"/>
</dbReference>
<dbReference type="GO" id="GO:0000049">
    <property type="term" value="F:tRNA binding"/>
    <property type="evidence" value="ECO:0007669"/>
    <property type="project" value="UniProtKB-KW"/>
</dbReference>
<feature type="region of interest" description="Disordered" evidence="20">
    <location>
        <begin position="2132"/>
        <end position="2161"/>
    </location>
</feature>
<feature type="compositionally biased region" description="Polar residues" evidence="20">
    <location>
        <begin position="1378"/>
        <end position="1399"/>
    </location>
</feature>
<comment type="cofactor">
    <cofactor evidence="18">
        <name>Zn(2+)</name>
        <dbReference type="ChEBI" id="CHEBI:29105"/>
    </cofactor>
    <text evidence="18">Binds 1 zinc ion per subunit.</text>
</comment>
<dbReference type="InterPro" id="IPR027437">
    <property type="entry name" value="Rbsml_uS13_C"/>
</dbReference>
<dbReference type="InterPro" id="IPR018163">
    <property type="entry name" value="Thr/Ala-tRNA-synth_IIc_edit"/>
</dbReference>
<keyword evidence="21" id="KW-1133">Transmembrane helix</keyword>
<dbReference type="PROSITE" id="PS50860">
    <property type="entry name" value="AA_TRNA_LIGASE_II_ALA"/>
    <property type="match status" value="1"/>
</dbReference>
<dbReference type="InterPro" id="IPR059090">
    <property type="entry name" value="ALA1_helical"/>
</dbReference>
<dbReference type="Pfam" id="PF00416">
    <property type="entry name" value="Ribosomal_S13"/>
    <property type="match status" value="1"/>
</dbReference>
<dbReference type="GO" id="GO:0008270">
    <property type="term" value="F:zinc ion binding"/>
    <property type="evidence" value="ECO:0007669"/>
    <property type="project" value="UniProtKB-UniRule"/>
</dbReference>
<evidence type="ECO:0000259" key="23">
    <source>
        <dbReference type="PROSITE" id="PS50250"/>
    </source>
</evidence>
<dbReference type="GO" id="GO:0002161">
    <property type="term" value="F:aminoacyl-tRNA deacylase activity"/>
    <property type="evidence" value="ECO:0007669"/>
    <property type="project" value="TreeGrafter"/>
</dbReference>
<keyword evidence="21" id="KW-0472">Membrane</keyword>
<dbReference type="Gene3D" id="3.30.930.10">
    <property type="entry name" value="Bira Bifunctional Protein, Domain 2"/>
    <property type="match status" value="1"/>
</dbReference>
<feature type="compositionally biased region" description="Acidic residues" evidence="20">
    <location>
        <begin position="2501"/>
        <end position="2525"/>
    </location>
</feature>
<dbReference type="InterPro" id="IPR002318">
    <property type="entry name" value="Ala-tRNA-lgiase_IIc"/>
</dbReference>
<feature type="region of interest" description="Disordered" evidence="20">
    <location>
        <begin position="1337"/>
        <end position="1530"/>
    </location>
</feature>
<dbReference type="Gene3D" id="2.40.30.130">
    <property type="match status" value="1"/>
</dbReference>
<keyword evidence="5 18" id="KW-0820">tRNA-binding</keyword>
<feature type="transmembrane region" description="Helical" evidence="21">
    <location>
        <begin position="2310"/>
        <end position="2329"/>
    </location>
</feature>
<feature type="transmembrane region" description="Helical" evidence="21">
    <location>
        <begin position="2396"/>
        <end position="2417"/>
    </location>
</feature>
<dbReference type="SMART" id="SM00088">
    <property type="entry name" value="PINT"/>
    <property type="match status" value="1"/>
</dbReference>
<dbReference type="Pfam" id="PF05470">
    <property type="entry name" value="eIF-3c_N"/>
    <property type="match status" value="1"/>
</dbReference>
<evidence type="ECO:0000256" key="3">
    <source>
        <dbReference type="ARBA" id="ARBA00022490"/>
    </source>
</evidence>
<feature type="coiled-coil region" evidence="19">
    <location>
        <begin position="2615"/>
        <end position="2649"/>
    </location>
</feature>
<feature type="compositionally biased region" description="Basic and acidic residues" evidence="20">
    <location>
        <begin position="1956"/>
        <end position="1968"/>
    </location>
</feature>
<evidence type="ECO:0000259" key="24">
    <source>
        <dbReference type="PROSITE" id="PS50860"/>
    </source>
</evidence>
<dbReference type="GO" id="GO:0003735">
    <property type="term" value="F:structural constituent of ribosome"/>
    <property type="evidence" value="ECO:0007669"/>
    <property type="project" value="InterPro"/>
</dbReference>
<dbReference type="InterPro" id="IPR058999">
    <property type="entry name" value="EIF3CL_C"/>
</dbReference>
<keyword evidence="7 18" id="KW-0479">Metal-binding</keyword>
<dbReference type="GO" id="GO:0005739">
    <property type="term" value="C:mitochondrion"/>
    <property type="evidence" value="ECO:0007669"/>
    <property type="project" value="UniProtKB-SubCell"/>
</dbReference>
<dbReference type="Gene3D" id="4.10.910.10">
    <property type="entry name" value="30s ribosomal protein s13, domain 2"/>
    <property type="match status" value="1"/>
</dbReference>
<feature type="compositionally biased region" description="Low complexity" evidence="20">
    <location>
        <begin position="1520"/>
        <end position="1530"/>
    </location>
</feature>
<organism evidence="25 26">
    <name type="scientific">Leucocoprinus birnbaumii</name>
    <dbReference type="NCBI Taxonomy" id="56174"/>
    <lineage>
        <taxon>Eukaryota</taxon>
        <taxon>Fungi</taxon>
        <taxon>Dikarya</taxon>
        <taxon>Basidiomycota</taxon>
        <taxon>Agaricomycotina</taxon>
        <taxon>Agaricomycetes</taxon>
        <taxon>Agaricomycetidae</taxon>
        <taxon>Agaricales</taxon>
        <taxon>Agaricineae</taxon>
        <taxon>Agaricaceae</taxon>
        <taxon>Leucocoprinus</taxon>
    </lineage>
</organism>
<comment type="similarity">
    <text evidence="1">Belongs to the universal ribosomal protein uS13 family.</text>
</comment>
<dbReference type="InterPro" id="IPR018269">
    <property type="entry name" value="Ribosomal_uS13_CS"/>
</dbReference>
<dbReference type="Gene3D" id="3.10.310.40">
    <property type="match status" value="1"/>
</dbReference>
<dbReference type="Pfam" id="PF26023">
    <property type="entry name" value="ALA1"/>
    <property type="match status" value="1"/>
</dbReference>
<feature type="compositionally biased region" description="Polar residues" evidence="20">
    <location>
        <begin position="1439"/>
        <end position="1448"/>
    </location>
</feature>
<dbReference type="InterPro" id="IPR036859">
    <property type="entry name" value="CAP-Gly_dom_sf"/>
</dbReference>
<feature type="region of interest" description="Disordered" evidence="20">
    <location>
        <begin position="1956"/>
        <end position="1982"/>
    </location>
</feature>
<dbReference type="SUPFAM" id="SSF55186">
    <property type="entry name" value="ThrRS/AlaRS common domain"/>
    <property type="match status" value="1"/>
</dbReference>
<keyword evidence="3 17" id="KW-0963">Cytoplasm</keyword>
<comment type="similarity">
    <text evidence="2">Belongs to the class-II aminoacyl-tRNA synthetase family. Alax-L subfamily.</text>
</comment>
<evidence type="ECO:0000256" key="17">
    <source>
        <dbReference type="HAMAP-Rule" id="MF_03002"/>
    </source>
</evidence>
<feature type="compositionally biased region" description="Basic and acidic residues" evidence="20">
    <location>
        <begin position="2066"/>
        <end position="2076"/>
    </location>
</feature>
<evidence type="ECO:0000256" key="14">
    <source>
        <dbReference type="ARBA" id="ARBA00023146"/>
    </source>
</evidence>
<dbReference type="SUPFAM" id="SSF101353">
    <property type="entry name" value="Putative anticodon-binding domain of alanyl-tRNA synthetase (AlaRS)"/>
    <property type="match status" value="1"/>
</dbReference>
<feature type="compositionally biased region" description="Polar residues" evidence="20">
    <location>
        <begin position="3290"/>
        <end position="3304"/>
    </location>
</feature>
<dbReference type="InterPro" id="IPR027516">
    <property type="entry name" value="EIF3C"/>
</dbReference>
<feature type="region of interest" description="Disordered" evidence="20">
    <location>
        <begin position="2448"/>
        <end position="2531"/>
    </location>
</feature>
<keyword evidence="19" id="KW-0175">Coiled coil</keyword>